<protein>
    <recommendedName>
        <fullName evidence="3">RNA polymerase sigma-70 region 4 domain-containing protein</fullName>
    </recommendedName>
</protein>
<dbReference type="Gene3D" id="6.10.140.530">
    <property type="match status" value="1"/>
</dbReference>
<dbReference type="EMBL" id="CP022386">
    <property type="protein sequence ID" value="ATA86020.1"/>
    <property type="molecule type" value="Genomic_DNA"/>
</dbReference>
<dbReference type="InterPro" id="IPR036388">
    <property type="entry name" value="WH-like_DNA-bd_sf"/>
</dbReference>
<organism evidence="1 2">
    <name type="scientific">Capnocytophaga gingivalis</name>
    <dbReference type="NCBI Taxonomy" id="1017"/>
    <lineage>
        <taxon>Bacteria</taxon>
        <taxon>Pseudomonadati</taxon>
        <taxon>Bacteroidota</taxon>
        <taxon>Flavobacteriia</taxon>
        <taxon>Flavobacteriales</taxon>
        <taxon>Flavobacteriaceae</taxon>
        <taxon>Capnocytophaga</taxon>
    </lineage>
</organism>
<evidence type="ECO:0008006" key="3">
    <source>
        <dbReference type="Google" id="ProtNLM"/>
    </source>
</evidence>
<dbReference type="RefSeq" id="WP_095909464.1">
    <property type="nucleotide sequence ID" value="NZ_CP022386.1"/>
</dbReference>
<dbReference type="Proteomes" id="UP000217250">
    <property type="component" value="Chromosome"/>
</dbReference>
<dbReference type="Gene3D" id="1.10.10.10">
    <property type="entry name" value="Winged helix-like DNA-binding domain superfamily/Winged helix DNA-binding domain"/>
    <property type="match status" value="1"/>
</dbReference>
<dbReference type="KEGG" id="cgh:CGC50_01930"/>
<evidence type="ECO:0000313" key="1">
    <source>
        <dbReference type="EMBL" id="ATA86020.1"/>
    </source>
</evidence>
<dbReference type="AlphaFoldDB" id="A0A250FLM2"/>
<evidence type="ECO:0000313" key="2">
    <source>
        <dbReference type="Proteomes" id="UP000217250"/>
    </source>
</evidence>
<accession>A0A250FLM2</accession>
<dbReference type="GeneID" id="84807323"/>
<proteinExistence type="predicted"/>
<reference evidence="2" key="1">
    <citation type="submission" date="2017-06" db="EMBL/GenBank/DDBJ databases">
        <title>Capnocytophaga spp. assemblies.</title>
        <authorList>
            <person name="Gulvik C.A."/>
        </authorList>
    </citation>
    <scope>NUCLEOTIDE SEQUENCE [LARGE SCALE GENOMIC DNA]</scope>
    <source>
        <strain evidence="2">H1496</strain>
    </source>
</reference>
<dbReference type="OrthoDB" id="1386348at2"/>
<gene>
    <name evidence="1" type="ORF">CGC50_01930</name>
</gene>
<name>A0A250FLM2_9FLAO</name>
<sequence length="652" mass="76270">MQLRELLRNSKISLRTYSICLQQQWHTLEDIRNYYREQGYFMSVENTDTYIEEELKSIIFTTFEESFSDIPYEPSHFSIDTLSPAAQEILQEYIGMLTESLSPRLKTVINTYFRQGVPLQIFCEYALDPLCKSFKMKGIGRRNGGEFHAYFEHIKKFVTALSTITDPEQLPEFKKKFFIQSIYPIEKIPKEVTLLGIFKIADYFLKTPALFDESKIALFSKAFRIYNQTQGAKLKTIGKQMQITHERVRQIRNQAVLDFLSKLTIIQSFETDLFARGQIDISSEVLSLSPEQVQWINQQSHTDFTENFIYFILHIYLERFSIVGNLADVLYLRFSQKKTRHNWKGIYLVSSEIASVLPWEKLVESVSELLKEKVEKDYGLPLNEYLLKFRKADAALCERMIPIVAHVLKGEFSLRVEEGMLIIPRNTYKQIHEYAYEALDILGKPSSVNEITEKVKELYPNTHITHTGVRSALRRAYGFIPMGRSSYFGLKKWEKSIKNFKGGTIRDIVREYLQDKSLPISLKEIIQYLAPYRPNAHSKSVLTNLKADASDTFVFFQRSYVGLKGKEYPEDYEIIIEKAVKKRTWEENYNSLSDFVQKNGRLPMSSEKTPQAIILYRWISVQKNLIKNHRLTPEKEKLFQELIKVKYENTKS</sequence>